<comment type="caution">
    <text evidence="2">The sequence shown here is derived from an EMBL/GenBank/DDBJ whole genome shotgun (WGS) entry which is preliminary data.</text>
</comment>
<feature type="region of interest" description="Disordered" evidence="1">
    <location>
        <begin position="205"/>
        <end position="240"/>
    </location>
</feature>
<feature type="region of interest" description="Disordered" evidence="1">
    <location>
        <begin position="111"/>
        <end position="164"/>
    </location>
</feature>
<feature type="compositionally biased region" description="Basic and acidic residues" evidence="1">
    <location>
        <begin position="64"/>
        <end position="79"/>
    </location>
</feature>
<evidence type="ECO:0000313" key="3">
    <source>
        <dbReference type="Proteomes" id="UP001054889"/>
    </source>
</evidence>
<dbReference type="AlphaFoldDB" id="A0AAV5C7K1"/>
<sequence>MYKRGWASTDCVRCFFIQRRTFHSIVVSVPLLLQFSGERQRRLSRLPLISEALIHSSSSSSSDALRHPFAGDENPPAHDAAEELGLAGRRICRPRPLPDLAAASPAARGLLLPPGELPRPPAGFPYRPSAPDTPVPPLRRTPPTPPPRPPAHPAAPHVRRSGAPAPCAARGLVLALLRQRRWTETQSRTSVGRHRTHCGVSCIQHEVEDGYPGEDQGDRGRDGPDTEKQSDRISSWTTEGKVGKVEDTVIGASKGINGL</sequence>
<reference evidence="2" key="1">
    <citation type="journal article" date="2018" name="DNA Res.">
        <title>Multiple hybrid de novo genome assembly of finger millet, an orphan allotetraploid crop.</title>
        <authorList>
            <person name="Hatakeyama M."/>
            <person name="Aluri S."/>
            <person name="Balachadran M.T."/>
            <person name="Sivarajan S.R."/>
            <person name="Patrignani A."/>
            <person name="Gruter S."/>
            <person name="Poveda L."/>
            <person name="Shimizu-Inatsugi R."/>
            <person name="Baeten J."/>
            <person name="Francoijs K.J."/>
            <person name="Nataraja K.N."/>
            <person name="Reddy Y.A.N."/>
            <person name="Phadnis S."/>
            <person name="Ravikumar R.L."/>
            <person name="Schlapbach R."/>
            <person name="Sreeman S.M."/>
            <person name="Shimizu K.K."/>
        </authorList>
    </citation>
    <scope>NUCLEOTIDE SEQUENCE</scope>
</reference>
<accession>A0AAV5C7K1</accession>
<dbReference type="Proteomes" id="UP001054889">
    <property type="component" value="Unassembled WGS sequence"/>
</dbReference>
<feature type="region of interest" description="Disordered" evidence="1">
    <location>
        <begin position="57"/>
        <end position="79"/>
    </location>
</feature>
<organism evidence="2 3">
    <name type="scientific">Eleusine coracana subsp. coracana</name>
    <dbReference type="NCBI Taxonomy" id="191504"/>
    <lineage>
        <taxon>Eukaryota</taxon>
        <taxon>Viridiplantae</taxon>
        <taxon>Streptophyta</taxon>
        <taxon>Embryophyta</taxon>
        <taxon>Tracheophyta</taxon>
        <taxon>Spermatophyta</taxon>
        <taxon>Magnoliopsida</taxon>
        <taxon>Liliopsida</taxon>
        <taxon>Poales</taxon>
        <taxon>Poaceae</taxon>
        <taxon>PACMAD clade</taxon>
        <taxon>Chloridoideae</taxon>
        <taxon>Cynodonteae</taxon>
        <taxon>Eleusininae</taxon>
        <taxon>Eleusine</taxon>
    </lineage>
</organism>
<dbReference type="EMBL" id="BQKI01000004">
    <property type="protein sequence ID" value="GJM94111.1"/>
    <property type="molecule type" value="Genomic_DNA"/>
</dbReference>
<reference evidence="2" key="2">
    <citation type="submission" date="2021-12" db="EMBL/GenBank/DDBJ databases">
        <title>Resequencing data analysis of finger millet.</title>
        <authorList>
            <person name="Hatakeyama M."/>
            <person name="Aluri S."/>
            <person name="Balachadran M.T."/>
            <person name="Sivarajan S.R."/>
            <person name="Poveda L."/>
            <person name="Shimizu-Inatsugi R."/>
            <person name="Schlapbach R."/>
            <person name="Sreeman S.M."/>
            <person name="Shimizu K.K."/>
        </authorList>
    </citation>
    <scope>NUCLEOTIDE SEQUENCE</scope>
</reference>
<feature type="compositionally biased region" description="Basic and acidic residues" evidence="1">
    <location>
        <begin position="216"/>
        <end position="231"/>
    </location>
</feature>
<feature type="compositionally biased region" description="Pro residues" evidence="1">
    <location>
        <begin position="131"/>
        <end position="153"/>
    </location>
</feature>
<evidence type="ECO:0000256" key="1">
    <source>
        <dbReference type="SAM" id="MobiDB-lite"/>
    </source>
</evidence>
<name>A0AAV5C7K1_ELECO</name>
<keyword evidence="3" id="KW-1185">Reference proteome</keyword>
<gene>
    <name evidence="2" type="primary">ga10727</name>
    <name evidence="2" type="ORF">PR202_ga10727</name>
</gene>
<protein>
    <submittedName>
        <fullName evidence="2">Uncharacterized protein</fullName>
    </submittedName>
</protein>
<proteinExistence type="predicted"/>
<evidence type="ECO:0000313" key="2">
    <source>
        <dbReference type="EMBL" id="GJM94111.1"/>
    </source>
</evidence>